<keyword evidence="4" id="KW-0119">Carbohydrate metabolism</keyword>
<dbReference type="InterPro" id="IPR023296">
    <property type="entry name" value="Glyco_hydro_beta-prop_sf"/>
</dbReference>
<evidence type="ECO:0000313" key="10">
    <source>
        <dbReference type="EMBL" id="EAQ87318.1"/>
    </source>
</evidence>
<protein>
    <recommendedName>
        <fullName evidence="9">CBM6 domain-containing protein</fullName>
    </recommendedName>
</protein>
<dbReference type="Pfam" id="PF04616">
    <property type="entry name" value="Glyco_hydro_43"/>
    <property type="match status" value="1"/>
</dbReference>
<dbReference type="RefSeq" id="XP_001223151.1">
    <property type="nucleotide sequence ID" value="XM_001223150.1"/>
</dbReference>
<dbReference type="CDD" id="cd04084">
    <property type="entry name" value="CBM6_xylanase-like"/>
    <property type="match status" value="1"/>
</dbReference>
<accession>Q2H2Q9</accession>
<evidence type="ECO:0000256" key="7">
    <source>
        <dbReference type="PIRSR" id="PIRSR606710-2"/>
    </source>
</evidence>
<dbReference type="GO" id="GO:0030246">
    <property type="term" value="F:carbohydrate binding"/>
    <property type="evidence" value="ECO:0007669"/>
    <property type="project" value="InterPro"/>
</dbReference>
<dbReference type="GO" id="GO:0005975">
    <property type="term" value="P:carbohydrate metabolic process"/>
    <property type="evidence" value="ECO:0007669"/>
    <property type="project" value="InterPro"/>
</dbReference>
<dbReference type="Pfam" id="PF03422">
    <property type="entry name" value="CBM_6"/>
    <property type="match status" value="1"/>
</dbReference>
<dbReference type="PANTHER" id="PTHR43772:SF2">
    <property type="entry name" value="PUTATIVE (AFU_ORTHOLOGUE AFUA_2G04480)-RELATED"/>
    <property type="match status" value="1"/>
</dbReference>
<dbReference type="HOGENOM" id="CLU_009397_11_2_1"/>
<evidence type="ECO:0000256" key="6">
    <source>
        <dbReference type="PIRSR" id="PIRSR606710-1"/>
    </source>
</evidence>
<dbReference type="OMA" id="YEMHEWL"/>
<dbReference type="Gene3D" id="2.115.10.20">
    <property type="entry name" value="Glycosyl hydrolase domain, family 43"/>
    <property type="match status" value="1"/>
</dbReference>
<evidence type="ECO:0000256" key="5">
    <source>
        <dbReference type="ARBA" id="ARBA00023295"/>
    </source>
</evidence>
<dbReference type="InterPro" id="IPR008979">
    <property type="entry name" value="Galactose-bd-like_sf"/>
</dbReference>
<dbReference type="PROSITE" id="PS51175">
    <property type="entry name" value="CBM6"/>
    <property type="match status" value="1"/>
</dbReference>
<dbReference type="SUPFAM" id="SSF49785">
    <property type="entry name" value="Galactose-binding domain-like"/>
    <property type="match status" value="1"/>
</dbReference>
<dbReference type="InterPro" id="IPR005084">
    <property type="entry name" value="CBM6"/>
</dbReference>
<keyword evidence="11" id="KW-1185">Reference proteome</keyword>
<evidence type="ECO:0000256" key="4">
    <source>
        <dbReference type="ARBA" id="ARBA00023277"/>
    </source>
</evidence>
<evidence type="ECO:0000256" key="8">
    <source>
        <dbReference type="RuleBase" id="RU361187"/>
    </source>
</evidence>
<dbReference type="VEuPathDB" id="FungiDB:CHGG_03937"/>
<dbReference type="InterPro" id="IPR052176">
    <property type="entry name" value="Glycosyl_Hydrlase_43_Enz"/>
</dbReference>
<dbReference type="InterPro" id="IPR006710">
    <property type="entry name" value="Glyco_hydro_43"/>
</dbReference>
<feature type="active site" description="Proton acceptor" evidence="6">
    <location>
        <position position="93"/>
    </location>
</feature>
<evidence type="ECO:0000313" key="11">
    <source>
        <dbReference type="Proteomes" id="UP000001056"/>
    </source>
</evidence>
<dbReference type="EMBL" id="CH408032">
    <property type="protein sequence ID" value="EAQ87318.1"/>
    <property type="molecule type" value="Genomic_DNA"/>
</dbReference>
<dbReference type="Gene3D" id="2.60.120.260">
    <property type="entry name" value="Galactose-binding domain-like"/>
    <property type="match status" value="1"/>
</dbReference>
<dbReference type="SMART" id="SM00606">
    <property type="entry name" value="CBD_IV"/>
    <property type="match status" value="1"/>
</dbReference>
<organism evidence="10 11">
    <name type="scientific">Chaetomium globosum (strain ATCC 6205 / CBS 148.51 / DSM 1962 / NBRC 6347 / NRRL 1970)</name>
    <name type="common">Soil fungus</name>
    <dbReference type="NCBI Taxonomy" id="306901"/>
    <lineage>
        <taxon>Eukaryota</taxon>
        <taxon>Fungi</taxon>
        <taxon>Dikarya</taxon>
        <taxon>Ascomycota</taxon>
        <taxon>Pezizomycotina</taxon>
        <taxon>Sordariomycetes</taxon>
        <taxon>Sordariomycetidae</taxon>
        <taxon>Sordariales</taxon>
        <taxon>Chaetomiaceae</taxon>
        <taxon>Chaetomium</taxon>
    </lineage>
</organism>
<feature type="site" description="Important for catalytic activity, responsible for pKa modulation of the active site Glu and correct orientation of both the proton donor and substrate" evidence="7">
    <location>
        <position position="206"/>
    </location>
</feature>
<dbReference type="PANTHER" id="PTHR43772">
    <property type="entry name" value="ENDO-1,4-BETA-XYLANASE"/>
    <property type="match status" value="1"/>
</dbReference>
<dbReference type="Proteomes" id="UP000001056">
    <property type="component" value="Unassembled WGS sequence"/>
</dbReference>
<evidence type="ECO:0000256" key="3">
    <source>
        <dbReference type="ARBA" id="ARBA00022801"/>
    </source>
</evidence>
<dbReference type="OrthoDB" id="5211809at2759"/>
<dbReference type="AlphaFoldDB" id="Q2H2Q9"/>
<sequence>MRSSPVSRCRMHCYFETGSPMCGGGTRTVFSKRRAGSGVLSPVREGSTLTHGAQKGSISNYEVYLGALVGTLLGAAPAVLADNPIIQTLYSTDPAPYVWNDTVWLFTGHDEPNSDWFTMKDWRLFSSTDMVNWRDWGKMMSVETFSWASADAWAGQVIERNGKFYYYVPVTRKGSSMGIGVGVSDSITGPYKDAIGAPLVANSAIDPTVWIDDDGQAYLYWGNPNLYYIKLNEDMISYSGGINTVDLSSFQGHFEEAPWLYKRDSTYYLAYAGHCCSEDLRYSTAPGPTGPWTYRGQVMPTQGSSFTNHPGIIDYKDGSYLFYHNGALPGGGGFTRSVAVEKFEYGSDGSIPTMDMTTEGAPQIAPLDPYARVEAETIAFSSGLSTEPSSDGGGIHVTSISNGDYIKVKGVGFGDSGAASVSLRVAAANGGAKVELRLGSRTGAVIASCSVDATGGADVWKTISCPLSGSATGQQDLFFNFVGGGDQNLFKFNWWQFARK</sequence>
<name>Q2H2Q9_CHAGB</name>
<proteinExistence type="inferred from homology"/>
<comment type="similarity">
    <text evidence="1 8">Belongs to the glycosyl hydrolase 43 family.</text>
</comment>
<dbReference type="GO" id="GO:0004553">
    <property type="term" value="F:hydrolase activity, hydrolyzing O-glycosyl compounds"/>
    <property type="evidence" value="ECO:0007669"/>
    <property type="project" value="InterPro"/>
</dbReference>
<feature type="domain" description="CBM6" evidence="9">
    <location>
        <begin position="371"/>
        <end position="498"/>
    </location>
</feature>
<dbReference type="InterPro" id="IPR006584">
    <property type="entry name" value="Cellulose-bd_IV"/>
</dbReference>
<evidence type="ECO:0000259" key="9">
    <source>
        <dbReference type="PROSITE" id="PS51175"/>
    </source>
</evidence>
<gene>
    <name evidence="10" type="ORF">CHGG_03937</name>
</gene>
<dbReference type="CDD" id="cd18618">
    <property type="entry name" value="GH43_Xsa43E-like"/>
    <property type="match status" value="1"/>
</dbReference>
<dbReference type="GeneID" id="4392665"/>
<evidence type="ECO:0000256" key="1">
    <source>
        <dbReference type="ARBA" id="ARBA00009865"/>
    </source>
</evidence>
<dbReference type="InParanoid" id="Q2H2Q9"/>
<keyword evidence="3 8" id="KW-0378">Hydrolase</keyword>
<feature type="active site" description="Proton donor" evidence="6">
    <location>
        <position position="256"/>
    </location>
</feature>
<keyword evidence="5 8" id="KW-0326">Glycosidase</keyword>
<dbReference type="SUPFAM" id="SSF75005">
    <property type="entry name" value="Arabinanase/levansucrase/invertase"/>
    <property type="match status" value="1"/>
</dbReference>
<evidence type="ECO:0000256" key="2">
    <source>
        <dbReference type="ARBA" id="ARBA00022729"/>
    </source>
</evidence>
<reference evidence="11" key="1">
    <citation type="journal article" date="2015" name="Genome Announc.">
        <title>Draft genome sequence of the cellulolytic fungus Chaetomium globosum.</title>
        <authorList>
            <person name="Cuomo C.A."/>
            <person name="Untereiner W.A."/>
            <person name="Ma L.-J."/>
            <person name="Grabherr M."/>
            <person name="Birren B.W."/>
        </authorList>
    </citation>
    <scope>NUCLEOTIDE SEQUENCE [LARGE SCALE GENOMIC DNA]</scope>
    <source>
        <strain evidence="11">ATCC 6205 / CBS 148.51 / DSM 1962 / NBRC 6347 / NRRL 1970</strain>
    </source>
</reference>
<dbReference type="eggNOG" id="ENOG502SI39">
    <property type="taxonomic scope" value="Eukaryota"/>
</dbReference>
<keyword evidence="2" id="KW-0732">Signal</keyword>